<feature type="non-terminal residue" evidence="1">
    <location>
        <position position="1"/>
    </location>
</feature>
<dbReference type="AlphaFoldDB" id="X1DPM1"/>
<reference evidence="1" key="1">
    <citation type="journal article" date="2014" name="Front. Microbiol.">
        <title>High frequency of phylogenetically diverse reductive dehalogenase-homologous genes in deep subseafloor sedimentary metagenomes.</title>
        <authorList>
            <person name="Kawai M."/>
            <person name="Futagami T."/>
            <person name="Toyoda A."/>
            <person name="Takaki Y."/>
            <person name="Nishi S."/>
            <person name="Hori S."/>
            <person name="Arai W."/>
            <person name="Tsubouchi T."/>
            <person name="Morono Y."/>
            <person name="Uchiyama I."/>
            <person name="Ito T."/>
            <person name="Fujiyama A."/>
            <person name="Inagaki F."/>
            <person name="Takami H."/>
        </authorList>
    </citation>
    <scope>NUCLEOTIDE SEQUENCE</scope>
    <source>
        <strain evidence="1">Expedition CK06-06</strain>
    </source>
</reference>
<protein>
    <submittedName>
        <fullName evidence="1">Uncharacterized protein</fullName>
    </submittedName>
</protein>
<gene>
    <name evidence="1" type="ORF">S01H4_65116</name>
</gene>
<accession>X1DPM1</accession>
<feature type="non-terminal residue" evidence="1">
    <location>
        <position position="112"/>
    </location>
</feature>
<dbReference type="EMBL" id="BART01039726">
    <property type="protein sequence ID" value="GAH22896.1"/>
    <property type="molecule type" value="Genomic_DNA"/>
</dbReference>
<evidence type="ECO:0000313" key="1">
    <source>
        <dbReference type="EMBL" id="GAH22896.1"/>
    </source>
</evidence>
<sequence length="112" mass="12550">IARAHAAKINAQAAEIEAKAQVVRVEAVRVERVAASSVAEFDCRDKAYKEEPRFDSTVQDLKKKAAIQEGTLVLSAIERRVQEAAHEHEKARLSEEAEDLVCVRAQSRRRKN</sequence>
<proteinExistence type="predicted"/>
<name>X1DPM1_9ZZZZ</name>
<organism evidence="1">
    <name type="scientific">marine sediment metagenome</name>
    <dbReference type="NCBI Taxonomy" id="412755"/>
    <lineage>
        <taxon>unclassified sequences</taxon>
        <taxon>metagenomes</taxon>
        <taxon>ecological metagenomes</taxon>
    </lineage>
</organism>
<comment type="caution">
    <text evidence="1">The sequence shown here is derived from an EMBL/GenBank/DDBJ whole genome shotgun (WGS) entry which is preliminary data.</text>
</comment>